<dbReference type="CDD" id="cd04301">
    <property type="entry name" value="NAT_SF"/>
    <property type="match status" value="1"/>
</dbReference>
<name>A0A347ULJ5_9RHOB</name>
<organism evidence="4 5">
    <name type="scientific">Profundibacter amoris</name>
    <dbReference type="NCBI Taxonomy" id="2171755"/>
    <lineage>
        <taxon>Bacteria</taxon>
        <taxon>Pseudomonadati</taxon>
        <taxon>Pseudomonadota</taxon>
        <taxon>Alphaproteobacteria</taxon>
        <taxon>Rhodobacterales</taxon>
        <taxon>Paracoccaceae</taxon>
        <taxon>Profundibacter</taxon>
    </lineage>
</organism>
<dbReference type="EMBL" id="CP032125">
    <property type="protein sequence ID" value="AXX99723.1"/>
    <property type="molecule type" value="Genomic_DNA"/>
</dbReference>
<evidence type="ECO:0000256" key="1">
    <source>
        <dbReference type="ARBA" id="ARBA00022679"/>
    </source>
</evidence>
<dbReference type="Gene3D" id="3.40.630.30">
    <property type="match status" value="1"/>
</dbReference>
<dbReference type="PANTHER" id="PTHR10545:SF29">
    <property type="entry name" value="GH14572P-RELATED"/>
    <property type="match status" value="1"/>
</dbReference>
<dbReference type="Proteomes" id="UP000261704">
    <property type="component" value="Chromosome"/>
</dbReference>
<feature type="domain" description="N-acetyltransferase" evidence="3">
    <location>
        <begin position="3"/>
        <end position="149"/>
    </location>
</feature>
<dbReference type="InterPro" id="IPR016181">
    <property type="entry name" value="Acyl_CoA_acyltransferase"/>
</dbReference>
<evidence type="ECO:0000259" key="3">
    <source>
        <dbReference type="PROSITE" id="PS51186"/>
    </source>
</evidence>
<dbReference type="KEGG" id="pamo:BAR1_06540"/>
<evidence type="ECO:0000313" key="4">
    <source>
        <dbReference type="EMBL" id="AXX99723.1"/>
    </source>
</evidence>
<gene>
    <name evidence="4" type="ORF">BAR1_06540</name>
</gene>
<dbReference type="InterPro" id="IPR051016">
    <property type="entry name" value="Diverse_Substrate_AcTransf"/>
</dbReference>
<evidence type="ECO:0000256" key="2">
    <source>
        <dbReference type="ARBA" id="ARBA00023315"/>
    </source>
</evidence>
<dbReference type="GO" id="GO:0008080">
    <property type="term" value="F:N-acetyltransferase activity"/>
    <property type="evidence" value="ECO:0007669"/>
    <property type="project" value="TreeGrafter"/>
</dbReference>
<keyword evidence="2" id="KW-0012">Acyltransferase</keyword>
<dbReference type="Pfam" id="PF00583">
    <property type="entry name" value="Acetyltransf_1"/>
    <property type="match status" value="1"/>
</dbReference>
<proteinExistence type="predicted"/>
<dbReference type="RefSeq" id="WP_118944374.1">
    <property type="nucleotide sequence ID" value="NZ_CP032125.1"/>
</dbReference>
<dbReference type="PANTHER" id="PTHR10545">
    <property type="entry name" value="DIAMINE N-ACETYLTRANSFERASE"/>
    <property type="match status" value="1"/>
</dbReference>
<protein>
    <submittedName>
        <fullName evidence="4">GNAT family N-acetyltransferase</fullName>
    </submittedName>
</protein>
<evidence type="ECO:0000313" key="5">
    <source>
        <dbReference type="Proteomes" id="UP000261704"/>
    </source>
</evidence>
<dbReference type="OrthoDB" id="9805924at2"/>
<dbReference type="PROSITE" id="PS51186">
    <property type="entry name" value="GNAT"/>
    <property type="match status" value="1"/>
</dbReference>
<keyword evidence="1 4" id="KW-0808">Transferase</keyword>
<reference evidence="4 5" key="1">
    <citation type="submission" date="2018-09" db="EMBL/GenBank/DDBJ databases">
        <title>Profundibacter amoris BAR1 gen. nov., sp. nov., a new member of the Roseobacter clade isolated at Lokis Castle Vent Field on the Arctic Mid-Oceanic Ridge.</title>
        <authorList>
            <person name="Le Moine Bauer S."/>
            <person name="Sjoeberg A.G."/>
            <person name="L'Haridon S."/>
            <person name="Stokke R."/>
            <person name="Roalkvam I."/>
            <person name="Steen I.H."/>
            <person name="Dahle H."/>
        </authorList>
    </citation>
    <scope>NUCLEOTIDE SEQUENCE [LARGE SCALE GENOMIC DNA]</scope>
    <source>
        <strain evidence="4 5">BAR1</strain>
    </source>
</reference>
<sequence>MSAALHLAKADDLPRLQSLVAAFHAQEGIAQTDEDRTAALTPLLEGIPHGAAYLIGPKNGPVGYIVVSFGYSVEMGGIIGYIDEFYIRENVRGRGMGGEVLRTLMPALADYGVKALHLEVMHDNEGAKRLYSRLGFTARDDYRLMTRRF</sequence>
<accession>A0A347ULJ5</accession>
<keyword evidence="5" id="KW-1185">Reference proteome</keyword>
<dbReference type="AlphaFoldDB" id="A0A347ULJ5"/>
<dbReference type="InterPro" id="IPR000182">
    <property type="entry name" value="GNAT_dom"/>
</dbReference>
<dbReference type="SUPFAM" id="SSF55729">
    <property type="entry name" value="Acyl-CoA N-acyltransferases (Nat)"/>
    <property type="match status" value="1"/>
</dbReference>